<accession>A0ACA9KNP7</accession>
<evidence type="ECO:0000313" key="2">
    <source>
        <dbReference type="Proteomes" id="UP000789702"/>
    </source>
</evidence>
<keyword evidence="2" id="KW-1185">Reference proteome</keyword>
<dbReference type="Proteomes" id="UP000789702">
    <property type="component" value="Unassembled WGS sequence"/>
</dbReference>
<sequence>MNTKKYRNNILDNKNFTSEDIISSDDIASSDSITGSNKRTNSDILSSDNENPGPKFAWLAKTAKFNNNFVIDCKYLKKQSIKRHIQTKDHQRLIKTREESQIGLKKAFTQQLGASHLSVIQNLIIIYWLAKNLIATYKITDLTSLTKYHIKSNLEEVYTFEDSYALNYPLLESLEECCADYGSYSNTYAA</sequence>
<protein>
    <submittedName>
        <fullName evidence="1">6173_t:CDS:1</fullName>
    </submittedName>
</protein>
<comment type="caution">
    <text evidence="1">The sequence shown here is derived from an EMBL/GenBank/DDBJ whole genome shotgun (WGS) entry which is preliminary data.</text>
</comment>
<evidence type="ECO:0000313" key="1">
    <source>
        <dbReference type="EMBL" id="CAG8484380.1"/>
    </source>
</evidence>
<proteinExistence type="predicted"/>
<organism evidence="1 2">
    <name type="scientific">Dentiscutata heterogama</name>
    <dbReference type="NCBI Taxonomy" id="1316150"/>
    <lineage>
        <taxon>Eukaryota</taxon>
        <taxon>Fungi</taxon>
        <taxon>Fungi incertae sedis</taxon>
        <taxon>Mucoromycota</taxon>
        <taxon>Glomeromycotina</taxon>
        <taxon>Glomeromycetes</taxon>
        <taxon>Diversisporales</taxon>
        <taxon>Gigasporaceae</taxon>
        <taxon>Dentiscutata</taxon>
    </lineage>
</organism>
<name>A0ACA9KNP7_9GLOM</name>
<reference evidence="1" key="1">
    <citation type="submission" date="2021-06" db="EMBL/GenBank/DDBJ databases">
        <authorList>
            <person name="Kallberg Y."/>
            <person name="Tangrot J."/>
            <person name="Rosling A."/>
        </authorList>
    </citation>
    <scope>NUCLEOTIDE SEQUENCE</scope>
    <source>
        <strain evidence="1">IL203A</strain>
    </source>
</reference>
<gene>
    <name evidence="1" type="ORF">DHETER_LOCUS2271</name>
</gene>
<dbReference type="EMBL" id="CAJVPU010001598">
    <property type="protein sequence ID" value="CAG8484380.1"/>
    <property type="molecule type" value="Genomic_DNA"/>
</dbReference>